<name>A0ABP3JLX7_9ACTN</name>
<comment type="caution">
    <text evidence="1">The sequence shown here is derived from an EMBL/GenBank/DDBJ whole genome shotgun (WGS) entry which is preliminary data.</text>
</comment>
<evidence type="ECO:0000313" key="1">
    <source>
        <dbReference type="EMBL" id="GAA0456008.1"/>
    </source>
</evidence>
<accession>A0ABP3JLX7</accession>
<keyword evidence="2" id="KW-1185">Reference proteome</keyword>
<protein>
    <submittedName>
        <fullName evidence="1">Uncharacterized protein</fullName>
    </submittedName>
</protein>
<dbReference type="EMBL" id="BAAAHB010000013">
    <property type="protein sequence ID" value="GAA0456008.1"/>
    <property type="molecule type" value="Genomic_DNA"/>
</dbReference>
<gene>
    <name evidence="1" type="ORF">GCM10009544_18420</name>
</gene>
<reference evidence="2" key="1">
    <citation type="journal article" date="2019" name="Int. J. Syst. Evol. Microbiol.">
        <title>The Global Catalogue of Microorganisms (GCM) 10K type strain sequencing project: providing services to taxonomists for standard genome sequencing and annotation.</title>
        <authorList>
            <consortium name="The Broad Institute Genomics Platform"/>
            <consortium name="The Broad Institute Genome Sequencing Center for Infectious Disease"/>
            <person name="Wu L."/>
            <person name="Ma J."/>
        </authorList>
    </citation>
    <scope>NUCLEOTIDE SEQUENCE [LARGE SCALE GENOMIC DNA]</scope>
    <source>
        <strain evidence="2">JCM 10649</strain>
    </source>
</reference>
<sequence>MSVAEYFPPIPEAPAAQCCKCLRATSAPVAVRYVETGSGPGIPLYACPHCAPSVPAGPHWDDVIRNP</sequence>
<evidence type="ECO:0000313" key="2">
    <source>
        <dbReference type="Proteomes" id="UP001499895"/>
    </source>
</evidence>
<proteinExistence type="predicted"/>
<organism evidence="1 2">
    <name type="scientific">Streptomyces stramineus</name>
    <dbReference type="NCBI Taxonomy" id="173861"/>
    <lineage>
        <taxon>Bacteria</taxon>
        <taxon>Bacillati</taxon>
        <taxon>Actinomycetota</taxon>
        <taxon>Actinomycetes</taxon>
        <taxon>Kitasatosporales</taxon>
        <taxon>Streptomycetaceae</taxon>
        <taxon>Streptomyces</taxon>
    </lineage>
</organism>
<dbReference type="Proteomes" id="UP001499895">
    <property type="component" value="Unassembled WGS sequence"/>
</dbReference>